<feature type="active site" description="Nucleophile" evidence="7">
    <location>
        <position position="385"/>
    </location>
</feature>
<comment type="caution">
    <text evidence="10">The sequence shown here is derived from an EMBL/GenBank/DDBJ whole genome shotgun (WGS) entry which is preliminary data.</text>
</comment>
<keyword evidence="11" id="KW-1185">Reference proteome</keyword>
<keyword evidence="4" id="KW-0378">Hydrolase</keyword>
<dbReference type="Pfam" id="PF01343">
    <property type="entry name" value="Peptidase_S49"/>
    <property type="match status" value="2"/>
</dbReference>
<keyword evidence="8" id="KW-1133">Transmembrane helix</keyword>
<feature type="domain" description="Peptidase S49" evidence="9">
    <location>
        <begin position="125"/>
        <end position="276"/>
    </location>
</feature>
<evidence type="ECO:0000256" key="5">
    <source>
        <dbReference type="ARBA" id="ARBA00022825"/>
    </source>
</evidence>
<keyword evidence="3 10" id="KW-0645">Protease</keyword>
<evidence type="ECO:0000256" key="8">
    <source>
        <dbReference type="SAM" id="Phobius"/>
    </source>
</evidence>
<dbReference type="NCBIfam" id="TIGR00706">
    <property type="entry name" value="SppA_dom"/>
    <property type="match status" value="1"/>
</dbReference>
<dbReference type="PIRSF" id="PIRSF001217">
    <property type="entry name" value="Protease_4_SppA"/>
    <property type="match status" value="1"/>
</dbReference>
<comment type="subcellular location">
    <subcellularLocation>
        <location evidence="1">Membrane</location>
    </subcellularLocation>
</comment>
<feature type="transmembrane region" description="Helical" evidence="8">
    <location>
        <begin position="7"/>
        <end position="35"/>
    </location>
</feature>
<evidence type="ECO:0000256" key="4">
    <source>
        <dbReference type="ARBA" id="ARBA00022801"/>
    </source>
</evidence>
<sequence length="584" mass="63922">MKSFLKIVLATFVAIILATIFFFFISLGIIGGIAASSSEETTIKPNSVFALDLSGQIIERSEDNPFASLLGEYSDQVQEIGLNDLLSAIHKAKNNDNIKGIYIEAGALSASPASIREVRQALIDFKKSGKFIYSYGSTYSQGAYYIASAADKVFLSPQGMVNWHGVAVQEAFYKGTLDKLGVEMQVIRVGTYKSAVEPYITTKMSDANREQITAFTGSIWKTTVNDVAASRKLTAEQLNQLADQGIAFKPAEESVKGHLVDSLLYDDGIQNYIKKKIGIKENDDLSLVKLEAMKNAASEEKISENKIAVVYAYGGIDTGGSDGISSKELVKTLAKVRKDDKIKAVIFRVNSPGGSALGSELIWREVSLIKGKKPIYVSMGDYAASGGYYISTPADMIIAQPNTLTGSIGVFGLIPNVNGLTKKIGVSFDEVKTNKFSTLPSVQQGMSAEEKDLMQAYVNHTYEVFVDHCAKGRKMNPDAIKKIAEGRVWTGEQAKQIGLVDALGNLDDAISLIAKKARLDKYNVVEYPKQKTFLEKFMSSLDAKVEERVQKAQLGEYYPYLKQIREVSSLQGIQALMPFYLTVK</sequence>
<dbReference type="RefSeq" id="WP_068702672.1">
    <property type="nucleotide sequence ID" value="NZ_BDCR01000001.1"/>
</dbReference>
<dbReference type="SUPFAM" id="SSF52096">
    <property type="entry name" value="ClpP/crotonase"/>
    <property type="match status" value="2"/>
</dbReference>
<dbReference type="Proteomes" id="UP000076586">
    <property type="component" value="Unassembled WGS sequence"/>
</dbReference>
<dbReference type="Gene3D" id="3.90.226.10">
    <property type="entry name" value="2-enoyl-CoA Hydratase, Chain A, domain 1"/>
    <property type="match status" value="3"/>
</dbReference>
<dbReference type="InterPro" id="IPR004635">
    <property type="entry name" value="Pept_S49_SppA"/>
</dbReference>
<keyword evidence="8" id="KW-0812">Transmembrane</keyword>
<dbReference type="OrthoDB" id="9764363at2"/>
<proteinExistence type="inferred from homology"/>
<dbReference type="InterPro" id="IPR004634">
    <property type="entry name" value="Pept_S49_pIV"/>
</dbReference>
<feature type="domain" description="Peptidase S49" evidence="9">
    <location>
        <begin position="370"/>
        <end position="519"/>
    </location>
</feature>
<evidence type="ECO:0000256" key="3">
    <source>
        <dbReference type="ARBA" id="ARBA00022670"/>
    </source>
</evidence>
<dbReference type="EMBL" id="BDCR01000001">
    <property type="protein sequence ID" value="GAT61762.1"/>
    <property type="molecule type" value="Genomic_DNA"/>
</dbReference>
<evidence type="ECO:0000256" key="2">
    <source>
        <dbReference type="ARBA" id="ARBA00008683"/>
    </source>
</evidence>
<dbReference type="AlphaFoldDB" id="A0A170YFD8"/>
<dbReference type="InterPro" id="IPR047217">
    <property type="entry name" value="S49_SppA_67K_type_N"/>
</dbReference>
<dbReference type="InterPro" id="IPR029045">
    <property type="entry name" value="ClpP/crotonase-like_dom_sf"/>
</dbReference>
<dbReference type="NCBIfam" id="TIGR00705">
    <property type="entry name" value="SppA_67K"/>
    <property type="match status" value="1"/>
</dbReference>
<evidence type="ECO:0000256" key="7">
    <source>
        <dbReference type="PIRSR" id="PIRSR001217-1"/>
    </source>
</evidence>
<comment type="similarity">
    <text evidence="2">Belongs to the peptidase S49 family.</text>
</comment>
<dbReference type="PANTHER" id="PTHR33209:SF1">
    <property type="entry name" value="PEPTIDASE S49 DOMAIN-CONTAINING PROTEIN"/>
    <property type="match status" value="1"/>
</dbReference>
<organism evidence="10 11">
    <name type="scientific">Paludibacter jiangxiensis</name>
    <dbReference type="NCBI Taxonomy" id="681398"/>
    <lineage>
        <taxon>Bacteria</taxon>
        <taxon>Pseudomonadati</taxon>
        <taxon>Bacteroidota</taxon>
        <taxon>Bacteroidia</taxon>
        <taxon>Bacteroidales</taxon>
        <taxon>Paludibacteraceae</taxon>
        <taxon>Paludibacter</taxon>
    </lineage>
</organism>
<dbReference type="GO" id="GO:0016020">
    <property type="term" value="C:membrane"/>
    <property type="evidence" value="ECO:0007669"/>
    <property type="project" value="UniProtKB-SubCell"/>
</dbReference>
<gene>
    <name evidence="10" type="ORF">PJIAN_1345</name>
</gene>
<dbReference type="PANTHER" id="PTHR33209">
    <property type="entry name" value="PROTEASE 4"/>
    <property type="match status" value="1"/>
</dbReference>
<keyword evidence="5" id="KW-0720">Serine protease</keyword>
<dbReference type="STRING" id="681398.PJIAN_1345"/>
<accession>A0A170YFD8</accession>
<evidence type="ECO:0000259" key="9">
    <source>
        <dbReference type="Pfam" id="PF01343"/>
    </source>
</evidence>
<evidence type="ECO:0000256" key="6">
    <source>
        <dbReference type="ARBA" id="ARBA00023136"/>
    </source>
</evidence>
<evidence type="ECO:0000313" key="10">
    <source>
        <dbReference type="EMBL" id="GAT61762.1"/>
    </source>
</evidence>
<dbReference type="GO" id="GO:0006465">
    <property type="term" value="P:signal peptide processing"/>
    <property type="evidence" value="ECO:0007669"/>
    <property type="project" value="InterPro"/>
</dbReference>
<protein>
    <submittedName>
        <fullName evidence="10">Protease-4</fullName>
    </submittedName>
</protein>
<dbReference type="Gene3D" id="6.20.330.10">
    <property type="match status" value="1"/>
</dbReference>
<dbReference type="CDD" id="cd07018">
    <property type="entry name" value="S49_SppA_67K_type"/>
    <property type="match status" value="1"/>
</dbReference>
<dbReference type="InterPro" id="IPR002142">
    <property type="entry name" value="Peptidase_S49"/>
</dbReference>
<evidence type="ECO:0000256" key="1">
    <source>
        <dbReference type="ARBA" id="ARBA00004370"/>
    </source>
</evidence>
<evidence type="ECO:0000313" key="11">
    <source>
        <dbReference type="Proteomes" id="UP000076586"/>
    </source>
</evidence>
<dbReference type="InterPro" id="IPR047272">
    <property type="entry name" value="S49_SppA_C"/>
</dbReference>
<name>A0A170YFD8_9BACT</name>
<dbReference type="CDD" id="cd07023">
    <property type="entry name" value="S49_Sppa_N_C"/>
    <property type="match status" value="1"/>
</dbReference>
<reference evidence="11" key="1">
    <citation type="submission" date="2016-04" db="EMBL/GenBank/DDBJ databases">
        <title>Draft genome sequence of Paludibacter jiangxiensis strain NM7.</title>
        <authorList>
            <person name="Qiu Y."/>
            <person name="Matsuura N."/>
            <person name="Ohashi A."/>
            <person name="Tourlousse M.D."/>
            <person name="Sekiguchi Y."/>
        </authorList>
    </citation>
    <scope>NUCLEOTIDE SEQUENCE [LARGE SCALE GENOMIC DNA]</scope>
    <source>
        <strain evidence="11">NM7</strain>
    </source>
</reference>
<reference evidence="11" key="2">
    <citation type="journal article" date="2017" name="Genome Announc.">
        <title>Draft genome sequence of Paludibacter jiangxiensis NM7(T), a propionate-producing fermentative bacterium.</title>
        <authorList>
            <person name="Qiu Y.-L."/>
            <person name="Tourlousse D.M."/>
            <person name="Matsuura N."/>
            <person name="Ohashi A."/>
            <person name="Sekiguchi Y."/>
        </authorList>
    </citation>
    <scope>NUCLEOTIDE SEQUENCE [LARGE SCALE GENOMIC DNA]</scope>
    <source>
        <strain evidence="11">NM7</strain>
    </source>
</reference>
<feature type="active site" description="Proton donor/acceptor" evidence="7">
    <location>
        <position position="193"/>
    </location>
</feature>
<keyword evidence="6 8" id="KW-0472">Membrane</keyword>
<dbReference type="GO" id="GO:0008236">
    <property type="term" value="F:serine-type peptidase activity"/>
    <property type="evidence" value="ECO:0007669"/>
    <property type="project" value="UniProtKB-KW"/>
</dbReference>